<name>A0A0A9AZE1_ARUDO</name>
<accession>A0A0A9AZE1</accession>
<sequence length="13" mass="1600">MMELDNLKENILH</sequence>
<proteinExistence type="predicted"/>
<protein>
    <submittedName>
        <fullName evidence="1">Uncharacterized protein</fullName>
    </submittedName>
</protein>
<evidence type="ECO:0000313" key="1">
    <source>
        <dbReference type="EMBL" id="JAD56486.1"/>
    </source>
</evidence>
<organism evidence="1">
    <name type="scientific">Arundo donax</name>
    <name type="common">Giant reed</name>
    <name type="synonym">Donax arundinaceus</name>
    <dbReference type="NCBI Taxonomy" id="35708"/>
    <lineage>
        <taxon>Eukaryota</taxon>
        <taxon>Viridiplantae</taxon>
        <taxon>Streptophyta</taxon>
        <taxon>Embryophyta</taxon>
        <taxon>Tracheophyta</taxon>
        <taxon>Spermatophyta</taxon>
        <taxon>Magnoliopsida</taxon>
        <taxon>Liliopsida</taxon>
        <taxon>Poales</taxon>
        <taxon>Poaceae</taxon>
        <taxon>PACMAD clade</taxon>
        <taxon>Arundinoideae</taxon>
        <taxon>Arundineae</taxon>
        <taxon>Arundo</taxon>
    </lineage>
</organism>
<reference evidence="1" key="2">
    <citation type="journal article" date="2015" name="Data Brief">
        <title>Shoot transcriptome of the giant reed, Arundo donax.</title>
        <authorList>
            <person name="Barrero R.A."/>
            <person name="Guerrero F.D."/>
            <person name="Moolhuijzen P."/>
            <person name="Goolsby J.A."/>
            <person name="Tidwell J."/>
            <person name="Bellgard S.E."/>
            <person name="Bellgard M.I."/>
        </authorList>
    </citation>
    <scope>NUCLEOTIDE SEQUENCE</scope>
    <source>
        <tissue evidence="1">Shoot tissue taken approximately 20 cm above the soil surface</tissue>
    </source>
</reference>
<reference evidence="1" key="1">
    <citation type="submission" date="2014-09" db="EMBL/GenBank/DDBJ databases">
        <authorList>
            <person name="Magalhaes I.L.F."/>
            <person name="Oliveira U."/>
            <person name="Santos F.R."/>
            <person name="Vidigal T.H.D.A."/>
            <person name="Brescovit A.D."/>
            <person name="Santos A.J."/>
        </authorList>
    </citation>
    <scope>NUCLEOTIDE SEQUENCE</scope>
    <source>
        <tissue evidence="1">Shoot tissue taken approximately 20 cm above the soil surface</tissue>
    </source>
</reference>
<dbReference type="EMBL" id="GBRH01241409">
    <property type="protein sequence ID" value="JAD56486.1"/>
    <property type="molecule type" value="Transcribed_RNA"/>
</dbReference>